<name>A0ABP1PP31_9HEXA</name>
<sequence length="132" mass="14774">MGWWPCSCCIGCFYRCFQGRKKNKLNSIDPERFRSPTPSIALSGVSSGSKIDDISIQEQLSVFYFGQTKSASGRRYSHPNQLKWVEEYENQRRASTTSTTPIPVIDVTPSKTSSPPPSPVMMFPVIPPGRLL</sequence>
<comment type="caution">
    <text evidence="2">The sequence shown here is derived from an EMBL/GenBank/DDBJ whole genome shotgun (WGS) entry which is preliminary data.</text>
</comment>
<accession>A0ABP1PP31</accession>
<evidence type="ECO:0000313" key="3">
    <source>
        <dbReference type="Proteomes" id="UP001642540"/>
    </source>
</evidence>
<dbReference type="EMBL" id="CAXLJM020000007">
    <property type="protein sequence ID" value="CAL8072446.1"/>
    <property type="molecule type" value="Genomic_DNA"/>
</dbReference>
<organism evidence="2 3">
    <name type="scientific">Orchesella dallaii</name>
    <dbReference type="NCBI Taxonomy" id="48710"/>
    <lineage>
        <taxon>Eukaryota</taxon>
        <taxon>Metazoa</taxon>
        <taxon>Ecdysozoa</taxon>
        <taxon>Arthropoda</taxon>
        <taxon>Hexapoda</taxon>
        <taxon>Collembola</taxon>
        <taxon>Entomobryomorpha</taxon>
        <taxon>Entomobryoidea</taxon>
        <taxon>Orchesellidae</taxon>
        <taxon>Orchesellinae</taxon>
        <taxon>Orchesella</taxon>
    </lineage>
</organism>
<keyword evidence="3" id="KW-1185">Reference proteome</keyword>
<evidence type="ECO:0000313" key="2">
    <source>
        <dbReference type="EMBL" id="CAL8072446.1"/>
    </source>
</evidence>
<reference evidence="2 3" key="1">
    <citation type="submission" date="2024-08" db="EMBL/GenBank/DDBJ databases">
        <authorList>
            <person name="Cucini C."/>
            <person name="Frati F."/>
        </authorList>
    </citation>
    <scope>NUCLEOTIDE SEQUENCE [LARGE SCALE GENOMIC DNA]</scope>
</reference>
<proteinExistence type="predicted"/>
<gene>
    <name evidence="2" type="ORF">ODALV1_LOCUS2171</name>
</gene>
<evidence type="ECO:0000256" key="1">
    <source>
        <dbReference type="SAM" id="MobiDB-lite"/>
    </source>
</evidence>
<protein>
    <submittedName>
        <fullName evidence="2">Uncharacterized protein</fullName>
    </submittedName>
</protein>
<feature type="region of interest" description="Disordered" evidence="1">
    <location>
        <begin position="92"/>
        <end position="121"/>
    </location>
</feature>
<dbReference type="Proteomes" id="UP001642540">
    <property type="component" value="Unassembled WGS sequence"/>
</dbReference>